<feature type="site" description="Important for catalytic activity" evidence="10">
    <location>
        <position position="221"/>
    </location>
</feature>
<feature type="binding site" evidence="11">
    <location>
        <position position="171"/>
    </location>
    <ligand>
        <name>NAD(+)</name>
        <dbReference type="ChEBI" id="CHEBI:57540"/>
    </ligand>
</feature>
<comment type="subcellular location">
    <subcellularLocation>
        <location evidence="1">Mitochondrion matrix</location>
    </subcellularLocation>
</comment>
<keyword evidence="15" id="KW-1185">Reference proteome</keyword>
<dbReference type="EMBL" id="KQ085938">
    <property type="protein sequence ID" value="KLO14796.1"/>
    <property type="molecule type" value="Genomic_DNA"/>
</dbReference>
<feature type="binding site" evidence="11">
    <location>
        <begin position="57"/>
        <end position="62"/>
    </location>
    <ligand>
        <name>NAD(+)</name>
        <dbReference type="ChEBI" id="CHEBI:57540"/>
    </ligand>
</feature>
<dbReference type="Gene3D" id="1.10.1040.10">
    <property type="entry name" value="N-(1-d-carboxylethyl)-l-norvaline Dehydrogenase, domain 2"/>
    <property type="match status" value="1"/>
</dbReference>
<feature type="domain" description="3-hydroxyacyl-CoA dehydrogenase NAD binding" evidence="13">
    <location>
        <begin position="53"/>
        <end position="265"/>
    </location>
</feature>
<dbReference type="InterPro" id="IPR006108">
    <property type="entry name" value="3HC_DH_C"/>
</dbReference>
<dbReference type="OrthoDB" id="5958943at2759"/>
<feature type="binding site" evidence="11">
    <location>
        <position position="224"/>
    </location>
    <ligand>
        <name>NAD(+)</name>
        <dbReference type="ChEBI" id="CHEBI:57540"/>
    </ligand>
</feature>
<comment type="pathway">
    <text evidence="2">Lipid metabolism; fatty acid beta-oxidation.</text>
</comment>
<keyword evidence="4" id="KW-0276">Fatty acid metabolism</keyword>
<dbReference type="InterPro" id="IPR036291">
    <property type="entry name" value="NAD(P)-bd_dom_sf"/>
</dbReference>
<dbReference type="PANTHER" id="PTHR43561:SF3">
    <property type="entry name" value="HYDROXYACYL-COENZYME A DEHYDROGENASE, MITOCHONDRIAL"/>
    <property type="match status" value="1"/>
</dbReference>
<sequence length="369" mass="39744">MVHALANTSSGSVGVSAGSSAATASRRLASTLSHLSSGNDGAAMAKATPIERITIFGGGLMGAGIAQSAAQYGFKVTLCDVSSKALDNARDIISRSIARVAKRAYPDPHSSSAPEHERKRVEDQRRVLVEGVWGRIKLTTDTEGAVRGSSGAESTDLHSEPTQLVIEAIVEDLQIKRALFQRVDEFAVDGCIFATNTSSLSVADIAEGVRESRRARFGGLHFFNRTPQMKLVEVIRTDQTSEETFQALLDVCARMKKKAVKCKDTPGFIVNRLLVPYMAEADIDIAMKLGAAMGPIELTDFVGLDTTKHILDGWREKLKAAQSSVENTETQKTANLPAALVEPSPMLEKLVKEGKLGHKTGEGFLKHRK</sequence>
<organism evidence="14 15">
    <name type="scientific">Schizopora paradoxa</name>
    <dbReference type="NCBI Taxonomy" id="27342"/>
    <lineage>
        <taxon>Eukaryota</taxon>
        <taxon>Fungi</taxon>
        <taxon>Dikarya</taxon>
        <taxon>Basidiomycota</taxon>
        <taxon>Agaricomycotina</taxon>
        <taxon>Agaricomycetes</taxon>
        <taxon>Hymenochaetales</taxon>
        <taxon>Schizoporaceae</taxon>
        <taxon>Schizopora</taxon>
    </lineage>
</organism>
<evidence type="ECO:0000256" key="7">
    <source>
        <dbReference type="ARBA" id="ARBA00023098"/>
    </source>
</evidence>
<evidence type="ECO:0000256" key="3">
    <source>
        <dbReference type="ARBA" id="ARBA00009463"/>
    </source>
</evidence>
<evidence type="ECO:0000259" key="13">
    <source>
        <dbReference type="Pfam" id="PF02737"/>
    </source>
</evidence>
<dbReference type="InterPro" id="IPR008927">
    <property type="entry name" value="6-PGluconate_DH-like_C_sf"/>
</dbReference>
<feature type="binding site" evidence="11">
    <location>
        <position position="80"/>
    </location>
    <ligand>
        <name>NAD(+)</name>
        <dbReference type="ChEBI" id="CHEBI:57540"/>
    </ligand>
</feature>
<reference evidence="14 15" key="1">
    <citation type="submission" date="2015-04" db="EMBL/GenBank/DDBJ databases">
        <title>Complete genome sequence of Schizopora paradoxa KUC8140, a cosmopolitan wood degrader in East Asia.</title>
        <authorList>
            <consortium name="DOE Joint Genome Institute"/>
            <person name="Min B."/>
            <person name="Park H."/>
            <person name="Jang Y."/>
            <person name="Kim J.-J."/>
            <person name="Kim K.H."/>
            <person name="Pangilinan J."/>
            <person name="Lipzen A."/>
            <person name="Riley R."/>
            <person name="Grigoriev I.V."/>
            <person name="Spatafora J.W."/>
            <person name="Choi I.-G."/>
        </authorList>
    </citation>
    <scope>NUCLEOTIDE SEQUENCE [LARGE SCALE GENOMIC DNA]</scope>
    <source>
        <strain evidence="14 15">KUC8140</strain>
    </source>
</reference>
<feature type="binding site" evidence="11">
    <location>
        <position position="176"/>
    </location>
    <ligand>
        <name>NAD(+)</name>
        <dbReference type="ChEBI" id="CHEBI:57540"/>
    </ligand>
</feature>
<evidence type="ECO:0008006" key="16">
    <source>
        <dbReference type="Google" id="ProtNLM"/>
    </source>
</evidence>
<keyword evidence="8" id="KW-0496">Mitochondrion</keyword>
<dbReference type="Gene3D" id="3.40.50.720">
    <property type="entry name" value="NAD(P)-binding Rossmann-like Domain"/>
    <property type="match status" value="1"/>
</dbReference>
<dbReference type="STRING" id="27342.A0A0H2SCV9"/>
<evidence type="ECO:0000256" key="1">
    <source>
        <dbReference type="ARBA" id="ARBA00004305"/>
    </source>
</evidence>
<comment type="catalytic activity">
    <reaction evidence="9">
        <text>a (3S)-3-hydroxyacyl-CoA + NAD(+) = a 3-oxoacyl-CoA + NADH + H(+)</text>
        <dbReference type="Rhea" id="RHEA:22432"/>
        <dbReference type="ChEBI" id="CHEBI:15378"/>
        <dbReference type="ChEBI" id="CHEBI:57318"/>
        <dbReference type="ChEBI" id="CHEBI:57540"/>
        <dbReference type="ChEBI" id="CHEBI:57945"/>
        <dbReference type="ChEBI" id="CHEBI:90726"/>
        <dbReference type="EC" id="1.1.1.35"/>
    </reaction>
</comment>
<keyword evidence="6 11" id="KW-0520">NAD</keyword>
<dbReference type="Proteomes" id="UP000053477">
    <property type="component" value="Unassembled WGS sequence"/>
</dbReference>
<evidence type="ECO:0000256" key="9">
    <source>
        <dbReference type="ARBA" id="ARBA00049556"/>
    </source>
</evidence>
<dbReference type="GO" id="GO:0003857">
    <property type="term" value="F:(3S)-3-hydroxyacyl-CoA dehydrogenase (NAD+) activity"/>
    <property type="evidence" value="ECO:0007669"/>
    <property type="project" value="UniProtKB-EC"/>
</dbReference>
<evidence type="ECO:0000256" key="11">
    <source>
        <dbReference type="PIRSR" id="PIRSR000105-2"/>
    </source>
</evidence>
<evidence type="ECO:0000256" key="10">
    <source>
        <dbReference type="PIRSR" id="PIRSR000105-1"/>
    </source>
</evidence>
<dbReference type="SUPFAM" id="SSF48179">
    <property type="entry name" value="6-phosphogluconate dehydrogenase C-terminal domain-like"/>
    <property type="match status" value="1"/>
</dbReference>
<evidence type="ECO:0000256" key="6">
    <source>
        <dbReference type="ARBA" id="ARBA00023027"/>
    </source>
</evidence>
<feature type="binding site" evidence="11">
    <location>
        <position position="198"/>
    </location>
    <ligand>
        <name>NAD(+)</name>
        <dbReference type="ChEBI" id="CHEBI:57540"/>
    </ligand>
</feature>
<dbReference type="InParanoid" id="A0A0H2SCV9"/>
<keyword evidence="5" id="KW-0560">Oxidoreductase</keyword>
<dbReference type="SUPFAM" id="SSF51735">
    <property type="entry name" value="NAD(P)-binding Rossmann-fold domains"/>
    <property type="match status" value="1"/>
</dbReference>
<dbReference type="Pfam" id="PF00725">
    <property type="entry name" value="3HCDH"/>
    <property type="match status" value="1"/>
</dbReference>
<dbReference type="PIRSF" id="PIRSF000105">
    <property type="entry name" value="HCDH"/>
    <property type="match status" value="1"/>
</dbReference>
<evidence type="ECO:0000256" key="4">
    <source>
        <dbReference type="ARBA" id="ARBA00022832"/>
    </source>
</evidence>
<dbReference type="InterPro" id="IPR052242">
    <property type="entry name" value="Mito_3-hydroxyacyl-CoA_DH"/>
</dbReference>
<evidence type="ECO:0000313" key="15">
    <source>
        <dbReference type="Proteomes" id="UP000053477"/>
    </source>
</evidence>
<feature type="binding site" evidence="11">
    <location>
        <position position="359"/>
    </location>
    <ligand>
        <name>NAD(+)</name>
        <dbReference type="ChEBI" id="CHEBI:57540"/>
    </ligand>
</feature>
<dbReference type="InterPro" id="IPR022694">
    <property type="entry name" value="3-OHacyl-CoA_DH"/>
</dbReference>
<dbReference type="AlphaFoldDB" id="A0A0H2SCV9"/>
<dbReference type="InterPro" id="IPR013328">
    <property type="entry name" value="6PGD_dom2"/>
</dbReference>
<proteinExistence type="inferred from homology"/>
<evidence type="ECO:0000256" key="8">
    <source>
        <dbReference type="ARBA" id="ARBA00023128"/>
    </source>
</evidence>
<evidence type="ECO:0000259" key="12">
    <source>
        <dbReference type="Pfam" id="PF00725"/>
    </source>
</evidence>
<dbReference type="GO" id="GO:0005759">
    <property type="term" value="C:mitochondrial matrix"/>
    <property type="evidence" value="ECO:0007669"/>
    <property type="project" value="UniProtKB-SubCell"/>
</dbReference>
<keyword evidence="7" id="KW-0443">Lipid metabolism</keyword>
<gene>
    <name evidence="14" type="ORF">SCHPADRAFT_914700</name>
</gene>
<dbReference type="InterPro" id="IPR006176">
    <property type="entry name" value="3-OHacyl-CoA_DH_NAD-bd"/>
</dbReference>
<dbReference type="Pfam" id="PF02737">
    <property type="entry name" value="3HCDH_N"/>
    <property type="match status" value="1"/>
</dbReference>
<accession>A0A0H2SCV9</accession>
<comment type="similarity">
    <text evidence="3">Belongs to the 3-hydroxyacyl-CoA dehydrogenase family.</text>
</comment>
<dbReference type="PANTHER" id="PTHR43561">
    <property type="match status" value="1"/>
</dbReference>
<protein>
    <recommendedName>
        <fullName evidence="16">3-hydroxyacyl-CoA dehydrogenase</fullName>
    </recommendedName>
</protein>
<name>A0A0H2SCV9_9AGAM</name>
<dbReference type="GO" id="GO:0070403">
    <property type="term" value="F:NAD+ binding"/>
    <property type="evidence" value="ECO:0007669"/>
    <property type="project" value="InterPro"/>
</dbReference>
<evidence type="ECO:0000256" key="5">
    <source>
        <dbReference type="ARBA" id="ARBA00023002"/>
    </source>
</evidence>
<evidence type="ECO:0000256" key="2">
    <source>
        <dbReference type="ARBA" id="ARBA00005005"/>
    </source>
</evidence>
<evidence type="ECO:0000313" key="14">
    <source>
        <dbReference type="EMBL" id="KLO14796.1"/>
    </source>
</evidence>
<feature type="domain" description="3-hydroxyacyl-CoA dehydrogenase C-terminal" evidence="12">
    <location>
        <begin position="267"/>
        <end position="366"/>
    </location>
</feature>
<dbReference type="GO" id="GO:0006635">
    <property type="term" value="P:fatty acid beta-oxidation"/>
    <property type="evidence" value="ECO:0007669"/>
    <property type="project" value="TreeGrafter"/>
</dbReference>